<protein>
    <recommendedName>
        <fullName evidence="3">F-box domain-containing protein</fullName>
    </recommendedName>
</protein>
<dbReference type="AlphaFoldDB" id="A0A409VWQ1"/>
<organism evidence="1 2">
    <name type="scientific">Gymnopilus dilepis</name>
    <dbReference type="NCBI Taxonomy" id="231916"/>
    <lineage>
        <taxon>Eukaryota</taxon>
        <taxon>Fungi</taxon>
        <taxon>Dikarya</taxon>
        <taxon>Basidiomycota</taxon>
        <taxon>Agaricomycotina</taxon>
        <taxon>Agaricomycetes</taxon>
        <taxon>Agaricomycetidae</taxon>
        <taxon>Agaricales</taxon>
        <taxon>Agaricineae</taxon>
        <taxon>Hymenogastraceae</taxon>
        <taxon>Gymnopilus</taxon>
    </lineage>
</organism>
<evidence type="ECO:0008006" key="3">
    <source>
        <dbReference type="Google" id="ProtNLM"/>
    </source>
</evidence>
<dbReference type="EMBL" id="NHYE01005532">
    <property type="protein sequence ID" value="PPQ70677.1"/>
    <property type="molecule type" value="Genomic_DNA"/>
</dbReference>
<evidence type="ECO:0000313" key="1">
    <source>
        <dbReference type="EMBL" id="PPQ70677.1"/>
    </source>
</evidence>
<comment type="caution">
    <text evidence="1">The sequence shown here is derived from an EMBL/GenBank/DDBJ whole genome shotgun (WGS) entry which is preliminary data.</text>
</comment>
<name>A0A409VWQ1_9AGAR</name>
<accession>A0A409VWQ1</accession>
<reference evidence="1 2" key="1">
    <citation type="journal article" date="2018" name="Evol. Lett.">
        <title>Horizontal gene cluster transfer increased hallucinogenic mushroom diversity.</title>
        <authorList>
            <person name="Reynolds H.T."/>
            <person name="Vijayakumar V."/>
            <person name="Gluck-Thaler E."/>
            <person name="Korotkin H.B."/>
            <person name="Matheny P.B."/>
            <person name="Slot J.C."/>
        </authorList>
    </citation>
    <scope>NUCLEOTIDE SEQUENCE [LARGE SCALE GENOMIC DNA]</scope>
    <source>
        <strain evidence="1 2">SRW20</strain>
    </source>
</reference>
<proteinExistence type="predicted"/>
<keyword evidence="2" id="KW-1185">Reference proteome</keyword>
<dbReference type="OrthoDB" id="2873777at2759"/>
<sequence length="499" mass="56456">MKILQLTNDNMLDIFFLDANIFHEESALQTILQCSHVCTPWRALLLSTPSIWARVLDVDQLIKISSAGQVEILSRTGNAPLWLSANIRGNSKAGDLLSFSLIRDHWNRIEHLKLCISHLDGREMWPVLARPAPILRTFELSTSQKGLMDTNSSEMPLFSNRAPVLQSFVGECLPLNLSAPWLRGIRQLCLGYHLSMFDILTCLQSTPQLEILITSTVSSRNTNLNQAAHLPTVTLPKLGKLYFQYVDLQDCMTLLRGIQIPDSCFIVCFADRSGISSRSDVDILSKVLGQAIPEFSSHLQRFIQVHSSEVSVVQIYLDNGTFIFGCDTDIQNPKLEHTTPAFIVALMDQFHAFSTVEDSQPLLPTLFSSCNFDMITTLVLDFRSILPFSETQIMTWFKFCFICFPSVQHLHVLEETLRVVLTFAQTSLIGNIDLDQVRRERRSFLKYRKAIGLPVKKLIYQASPPGPTLKGIEDIIGLRVRVHMRSLEDNEQVEEYIVS</sequence>
<dbReference type="Proteomes" id="UP000284706">
    <property type="component" value="Unassembled WGS sequence"/>
</dbReference>
<gene>
    <name evidence="1" type="ORF">CVT26_014616</name>
</gene>
<dbReference type="InParanoid" id="A0A409VWQ1"/>
<evidence type="ECO:0000313" key="2">
    <source>
        <dbReference type="Proteomes" id="UP000284706"/>
    </source>
</evidence>